<feature type="region of interest" description="Disordered" evidence="1">
    <location>
        <begin position="79"/>
        <end position="118"/>
    </location>
</feature>
<gene>
    <name evidence="2" type="ORF">EUGRSUZ_F00822</name>
</gene>
<dbReference type="InParanoid" id="A0A059BMX7"/>
<proteinExistence type="predicted"/>
<dbReference type="Gramene" id="KCW67050">
    <property type="protein sequence ID" value="KCW67050"/>
    <property type="gene ID" value="EUGRSUZ_F00822"/>
</dbReference>
<protein>
    <submittedName>
        <fullName evidence="2">Uncharacterized protein</fullName>
    </submittedName>
</protein>
<dbReference type="EMBL" id="KK198758">
    <property type="protein sequence ID" value="KCW67050.1"/>
    <property type="molecule type" value="Genomic_DNA"/>
</dbReference>
<dbReference type="AlphaFoldDB" id="A0A059BMX7"/>
<sequence length="118" mass="12007">MPLTLVHIIFSNKSSLPRLCPLLNPNLRPPPPSAIWNAPSSSSLLPITPSNLSPATAILILSGDIFGSPPLADGALKREAPEKCTPTASSSAVDGGEEVEVASEAVTEGGLAGVEAGR</sequence>
<accession>A0A059BMX7</accession>
<evidence type="ECO:0000256" key="1">
    <source>
        <dbReference type="SAM" id="MobiDB-lite"/>
    </source>
</evidence>
<evidence type="ECO:0000313" key="2">
    <source>
        <dbReference type="EMBL" id="KCW67050.1"/>
    </source>
</evidence>
<reference evidence="2" key="1">
    <citation type="submission" date="2013-07" db="EMBL/GenBank/DDBJ databases">
        <title>The genome of Eucalyptus grandis.</title>
        <authorList>
            <person name="Schmutz J."/>
            <person name="Hayes R."/>
            <person name="Myburg A."/>
            <person name="Tuskan G."/>
            <person name="Grattapaglia D."/>
            <person name="Rokhsar D.S."/>
        </authorList>
    </citation>
    <scope>NUCLEOTIDE SEQUENCE</scope>
    <source>
        <tissue evidence="2">Leaf extractions</tissue>
    </source>
</reference>
<organism evidence="2">
    <name type="scientific">Eucalyptus grandis</name>
    <name type="common">Flooded gum</name>
    <dbReference type="NCBI Taxonomy" id="71139"/>
    <lineage>
        <taxon>Eukaryota</taxon>
        <taxon>Viridiplantae</taxon>
        <taxon>Streptophyta</taxon>
        <taxon>Embryophyta</taxon>
        <taxon>Tracheophyta</taxon>
        <taxon>Spermatophyta</taxon>
        <taxon>Magnoliopsida</taxon>
        <taxon>eudicotyledons</taxon>
        <taxon>Gunneridae</taxon>
        <taxon>Pentapetalae</taxon>
        <taxon>rosids</taxon>
        <taxon>malvids</taxon>
        <taxon>Myrtales</taxon>
        <taxon>Myrtaceae</taxon>
        <taxon>Myrtoideae</taxon>
        <taxon>Eucalypteae</taxon>
        <taxon>Eucalyptus</taxon>
    </lineage>
</organism>
<name>A0A059BMX7_EUCGR</name>